<dbReference type="EnsemblPlants" id="EMT28287">
    <property type="protein sequence ID" value="EMT28287"/>
    <property type="gene ID" value="F775_42848"/>
</dbReference>
<organism evidence="1">
    <name type="scientific">Aegilops tauschii</name>
    <name type="common">Tausch's goatgrass</name>
    <name type="synonym">Aegilops squarrosa</name>
    <dbReference type="NCBI Taxonomy" id="37682"/>
    <lineage>
        <taxon>Eukaryota</taxon>
        <taxon>Viridiplantae</taxon>
        <taxon>Streptophyta</taxon>
        <taxon>Embryophyta</taxon>
        <taxon>Tracheophyta</taxon>
        <taxon>Spermatophyta</taxon>
        <taxon>Magnoliopsida</taxon>
        <taxon>Liliopsida</taxon>
        <taxon>Poales</taxon>
        <taxon>Poaceae</taxon>
        <taxon>BOP clade</taxon>
        <taxon>Pooideae</taxon>
        <taxon>Triticodae</taxon>
        <taxon>Triticeae</taxon>
        <taxon>Triticinae</taxon>
        <taxon>Aegilops</taxon>
    </lineage>
</organism>
<protein>
    <submittedName>
        <fullName evidence="1">Uncharacterized protein</fullName>
    </submittedName>
</protein>
<accession>M8CLM9</accession>
<reference evidence="1" key="1">
    <citation type="submission" date="2015-06" db="UniProtKB">
        <authorList>
            <consortium name="EnsemblPlants"/>
        </authorList>
    </citation>
    <scope>IDENTIFICATION</scope>
</reference>
<dbReference type="AlphaFoldDB" id="M8CLM9"/>
<proteinExistence type="predicted"/>
<name>M8CLM9_AEGTA</name>
<sequence>MELSKCRRIGVSEGRLRYAEIAVLDPLHDSVIYIKVGEHVLVVDMQIGKVR</sequence>
<evidence type="ECO:0000313" key="1">
    <source>
        <dbReference type="EnsemblPlants" id="EMT28287"/>
    </source>
</evidence>